<name>A0A2W7NIY2_9BACT</name>
<dbReference type="RefSeq" id="WP_111444830.1">
    <property type="nucleotide sequence ID" value="NZ_QKZK01000007.1"/>
</dbReference>
<accession>A0A2W7NIY2</accession>
<protein>
    <submittedName>
        <fullName evidence="1">DNA replication protein DnaC</fullName>
    </submittedName>
</protein>
<dbReference type="OrthoDB" id="835620at2"/>
<dbReference type="SUPFAM" id="SSF52540">
    <property type="entry name" value="P-loop containing nucleoside triphosphate hydrolases"/>
    <property type="match status" value="1"/>
</dbReference>
<dbReference type="Proteomes" id="UP000249239">
    <property type="component" value="Unassembled WGS sequence"/>
</dbReference>
<proteinExistence type="predicted"/>
<dbReference type="Gene3D" id="3.40.50.300">
    <property type="entry name" value="P-loop containing nucleotide triphosphate hydrolases"/>
    <property type="match status" value="1"/>
</dbReference>
<keyword evidence="2" id="KW-1185">Reference proteome</keyword>
<sequence length="196" mass="22686">MEIHQAIEALHKQKVDPLRRGYKFWWGNHDQNRTMFRKTFMAVDSSVKAYQHLPEYEEIIDWMSDSKGKGLFLMGACGRGKSTILTGVLPVLMFQHLGLVLRPTHADDIPNNVNQLARYWSVCIDELGVESMVNDYAGNYEGFNRIINAAESKLRPVFISTNLNEEQLLDRYGERTFDRIIRLCRVVKFKGDSLRC</sequence>
<organism evidence="1 2">
    <name type="scientific">Breznakibacter xylanolyticus</name>
    <dbReference type="NCBI Taxonomy" id="990"/>
    <lineage>
        <taxon>Bacteria</taxon>
        <taxon>Pseudomonadati</taxon>
        <taxon>Bacteroidota</taxon>
        <taxon>Bacteroidia</taxon>
        <taxon>Marinilabiliales</taxon>
        <taxon>Marinilabiliaceae</taxon>
        <taxon>Breznakibacter</taxon>
    </lineage>
</organism>
<reference evidence="1 2" key="1">
    <citation type="submission" date="2018-06" db="EMBL/GenBank/DDBJ databases">
        <title>Genomic Encyclopedia of Archaeal and Bacterial Type Strains, Phase II (KMG-II): from individual species to whole genera.</title>
        <authorList>
            <person name="Goeker M."/>
        </authorList>
    </citation>
    <scope>NUCLEOTIDE SEQUENCE [LARGE SCALE GENOMIC DNA]</scope>
    <source>
        <strain evidence="1 2">DSM 6779</strain>
    </source>
</reference>
<dbReference type="InterPro" id="IPR027417">
    <property type="entry name" value="P-loop_NTPase"/>
</dbReference>
<dbReference type="AlphaFoldDB" id="A0A2W7NIY2"/>
<comment type="caution">
    <text evidence="1">The sequence shown here is derived from an EMBL/GenBank/DDBJ whole genome shotgun (WGS) entry which is preliminary data.</text>
</comment>
<evidence type="ECO:0000313" key="1">
    <source>
        <dbReference type="EMBL" id="PZX18087.1"/>
    </source>
</evidence>
<evidence type="ECO:0000313" key="2">
    <source>
        <dbReference type="Proteomes" id="UP000249239"/>
    </source>
</evidence>
<gene>
    <name evidence="1" type="ORF">LX69_01124</name>
</gene>
<dbReference type="EMBL" id="QKZK01000007">
    <property type="protein sequence ID" value="PZX18087.1"/>
    <property type="molecule type" value="Genomic_DNA"/>
</dbReference>